<evidence type="ECO:0000256" key="7">
    <source>
        <dbReference type="ARBA" id="ARBA00023237"/>
    </source>
</evidence>
<sequence>MYLFYTNFRLLTVMLCSLLLNIVFCTVSRAQITRYVSMTGTTAPAAATSWATSTTDLQGAIDASQAGDQVWVASGVYKPTTTTNRDISFSMKAGVAIYGGFAGTETALSQRPTVNPVSATGRFSTPGSSTLSGDLNGDDGPNFTNRNDNSYHVINNPASLSLTNTAILNGFVITGGNANNSSVGGAGIFGGGILNQRLNSPSLINCVLQNNQADNGGAIFNLDNASPGLINCLLQNNQASYGGAITNSVSSTPRLTNCVVQNNTAVDDGRINGSGYGGAIYNSNNARPVLTNCVLQNNTASSGGAIYSINFNNLVLTNSVLWNNGGEKTINNINNSSVTASYSLFDNTVTGYSNGPGNITTTTSPFIAATSVALAACSPAINAGNPLSITVTDGPYSETALPATDLTGSARITGTRIDMGAVEYQNPNGVPPQIVQQPVASSVICAGTTVVISVSVTGSSPAYQWYKSGTALTGIASATTASLTLTKPSVTVTAAPSATLSCTNPSLTLTAQASATALGWNSGGSTGQTLPVSQTGVYSVTVTNANGCTAVSNSLTISRDNTSPTVSISAIS</sequence>
<evidence type="ECO:0000256" key="3">
    <source>
        <dbReference type="ARBA" id="ARBA00004613"/>
    </source>
</evidence>
<feature type="compositionally biased region" description="Polar residues" evidence="8">
    <location>
        <begin position="112"/>
        <end position="133"/>
    </location>
</feature>
<dbReference type="Gene3D" id="2.160.20.10">
    <property type="entry name" value="Single-stranded right-handed beta-helix, Pectin lyase-like"/>
    <property type="match status" value="1"/>
</dbReference>
<evidence type="ECO:0000256" key="5">
    <source>
        <dbReference type="ARBA" id="ARBA00022729"/>
    </source>
</evidence>
<evidence type="ECO:0000256" key="8">
    <source>
        <dbReference type="SAM" id="MobiDB-lite"/>
    </source>
</evidence>
<keyword evidence="11" id="KW-1185">Reference proteome</keyword>
<evidence type="ECO:0000313" key="11">
    <source>
        <dbReference type="Proteomes" id="UP000181790"/>
    </source>
</evidence>
<proteinExistence type="predicted"/>
<evidence type="ECO:0000259" key="9">
    <source>
        <dbReference type="PROSITE" id="PS50835"/>
    </source>
</evidence>
<dbReference type="NCBIfam" id="NF041518">
    <property type="entry name" value="choice_anch_Q"/>
    <property type="match status" value="1"/>
</dbReference>
<dbReference type="GO" id="GO:0005576">
    <property type="term" value="C:extracellular region"/>
    <property type="evidence" value="ECO:0007669"/>
    <property type="project" value="UniProtKB-SubCell"/>
</dbReference>
<comment type="caution">
    <text evidence="10">The sequence shown here is derived from an EMBL/GenBank/DDBJ whole genome shotgun (WGS) entry which is preliminary data.</text>
</comment>
<evidence type="ECO:0000256" key="2">
    <source>
        <dbReference type="ARBA" id="ARBA00004442"/>
    </source>
</evidence>
<dbReference type="Pfam" id="PF02415">
    <property type="entry name" value="Chlam_PMP"/>
    <property type="match status" value="2"/>
</dbReference>
<dbReference type="InterPro" id="IPR012334">
    <property type="entry name" value="Pectin_lyas_fold"/>
</dbReference>
<keyword evidence="7" id="KW-0998">Cell outer membrane</keyword>
<dbReference type="InterPro" id="IPR036179">
    <property type="entry name" value="Ig-like_dom_sf"/>
</dbReference>
<feature type="region of interest" description="Disordered" evidence="8">
    <location>
        <begin position="112"/>
        <end position="135"/>
    </location>
</feature>
<evidence type="ECO:0000256" key="6">
    <source>
        <dbReference type="ARBA" id="ARBA00023136"/>
    </source>
</evidence>
<keyword evidence="5" id="KW-0732">Signal</keyword>
<organism evidence="10 11">
    <name type="scientific">Arsenicibacter rosenii</name>
    <dbReference type="NCBI Taxonomy" id="1750698"/>
    <lineage>
        <taxon>Bacteria</taxon>
        <taxon>Pseudomonadati</taxon>
        <taxon>Bacteroidota</taxon>
        <taxon>Cytophagia</taxon>
        <taxon>Cytophagales</taxon>
        <taxon>Spirosomataceae</taxon>
        <taxon>Arsenicibacter</taxon>
    </lineage>
</organism>
<gene>
    <name evidence="10" type="ORF">BLX24_29285</name>
</gene>
<dbReference type="AlphaFoldDB" id="A0A1S2VA51"/>
<keyword evidence="4" id="KW-0964">Secreted</keyword>
<dbReference type="Proteomes" id="UP000181790">
    <property type="component" value="Unassembled WGS sequence"/>
</dbReference>
<dbReference type="Gene3D" id="2.60.40.10">
    <property type="entry name" value="Immunoglobulins"/>
    <property type="match status" value="1"/>
</dbReference>
<dbReference type="SUPFAM" id="SSF51126">
    <property type="entry name" value="Pectin lyase-like"/>
    <property type="match status" value="1"/>
</dbReference>
<protein>
    <recommendedName>
        <fullName evidence="9">Ig-like domain-containing protein</fullName>
    </recommendedName>
</protein>
<dbReference type="InterPro" id="IPR003368">
    <property type="entry name" value="POMP_repeat"/>
</dbReference>
<reference evidence="10 11" key="1">
    <citation type="submission" date="2016-10" db="EMBL/GenBank/DDBJ databases">
        <title>Arsenicibacter rosenii gen. nov., sp. nov., an efficient arsenic-methylating bacterium isolated from an arsenic-contaminated paddy soil.</title>
        <authorList>
            <person name="Huang K."/>
        </authorList>
    </citation>
    <scope>NUCLEOTIDE SEQUENCE [LARGE SCALE GENOMIC DNA]</scope>
    <source>
        <strain evidence="10 11">SM-1</strain>
    </source>
</reference>
<keyword evidence="6" id="KW-0472">Membrane</keyword>
<name>A0A1S2VA51_9BACT</name>
<evidence type="ECO:0000313" key="10">
    <source>
        <dbReference type="EMBL" id="OIN55593.1"/>
    </source>
</evidence>
<dbReference type="InterPro" id="IPR011050">
    <property type="entry name" value="Pectin_lyase_fold/virulence"/>
</dbReference>
<evidence type="ECO:0000256" key="1">
    <source>
        <dbReference type="ARBA" id="ARBA00004196"/>
    </source>
</evidence>
<dbReference type="InterPro" id="IPR059226">
    <property type="entry name" value="Choice_anch_Q_dom"/>
</dbReference>
<dbReference type="InterPro" id="IPR013783">
    <property type="entry name" value="Ig-like_fold"/>
</dbReference>
<accession>A0A1S2VA51</accession>
<evidence type="ECO:0000256" key="4">
    <source>
        <dbReference type="ARBA" id="ARBA00022525"/>
    </source>
</evidence>
<dbReference type="GO" id="GO:0009279">
    <property type="term" value="C:cell outer membrane"/>
    <property type="evidence" value="ECO:0007669"/>
    <property type="project" value="UniProtKB-SubCell"/>
</dbReference>
<dbReference type="PROSITE" id="PS50835">
    <property type="entry name" value="IG_LIKE"/>
    <property type="match status" value="1"/>
</dbReference>
<dbReference type="SUPFAM" id="SSF48726">
    <property type="entry name" value="Immunoglobulin"/>
    <property type="match status" value="1"/>
</dbReference>
<feature type="domain" description="Ig-like" evidence="9">
    <location>
        <begin position="432"/>
        <end position="516"/>
    </location>
</feature>
<comment type="subcellular location">
    <subcellularLocation>
        <location evidence="1">Cell envelope</location>
    </subcellularLocation>
    <subcellularLocation>
        <location evidence="2">Cell outer membrane</location>
    </subcellularLocation>
    <subcellularLocation>
        <location evidence="3">Secreted</location>
    </subcellularLocation>
</comment>
<dbReference type="InterPro" id="IPR007110">
    <property type="entry name" value="Ig-like_dom"/>
</dbReference>
<dbReference type="EMBL" id="MORL01000056">
    <property type="protein sequence ID" value="OIN55593.1"/>
    <property type="molecule type" value="Genomic_DNA"/>
</dbReference>
<dbReference type="RefSeq" id="WP_071506778.1">
    <property type="nucleotide sequence ID" value="NZ_MORL01000056.1"/>
</dbReference>
<dbReference type="OrthoDB" id="960258at2"/>